<evidence type="ECO:0000256" key="1">
    <source>
        <dbReference type="SAM" id="MobiDB-lite"/>
    </source>
</evidence>
<dbReference type="GeneID" id="17306277"/>
<dbReference type="OrthoDB" id="193787at2759"/>
<evidence type="ECO:0000259" key="2">
    <source>
        <dbReference type="PROSITE" id="PS50020"/>
    </source>
</evidence>
<evidence type="ECO:0000313" key="5">
    <source>
        <dbReference type="Proteomes" id="UP000011087"/>
    </source>
</evidence>
<dbReference type="Proteomes" id="UP000011087">
    <property type="component" value="Unassembled WGS sequence"/>
</dbReference>
<evidence type="ECO:0000313" key="4">
    <source>
        <dbReference type="EnsemblProtists" id="EKX49644"/>
    </source>
</evidence>
<dbReference type="PANTHER" id="PTHR21727">
    <property type="entry name" value="PHOSPHORYLATED CTD INTERACTING FACTOR 1"/>
    <property type="match status" value="1"/>
</dbReference>
<gene>
    <name evidence="3" type="ORF">GUITHDRAFT_135823</name>
</gene>
<dbReference type="GO" id="GO:0016422">
    <property type="term" value="F:mRNA (2'-O-methyladenosine-N6-)-methyltransferase activity"/>
    <property type="evidence" value="ECO:0007669"/>
    <property type="project" value="InterPro"/>
</dbReference>
<dbReference type="AlphaFoldDB" id="L1JMY6"/>
<sequence>MSSPMSMDEELPEGWTKHFSNSWKRMVAETEMKEKMMIQMNFEMIMWTAPDKEHSQRHYYFNSKTGKQSWEHPNKMGVGSDSETTPKFDTSEGEELECRQGPLLILTAVKHPRQSIGNQQMLAPGEMSQEDTPEIAVLRDKQVKSLLSTVRQEDPLIPSNAGVDSCLHRELLKAGMDPSESESTCKQLSEAATEAAKDEVDTQVKLIRSAVTEKELQNRQIQIMWRDTMLVINRDHYLKVKRMYDEQGNDPQLFLVRLFCLLQRYESIGGAGYQNFGVAHECFASPLNSTLPSFGSAFFDTDMFFGSRGSFFDINRWTDRGRLDFFKGGSFEANPPFVEESMQLMSETIEVVLQKTEEHSLPASFIVIVPAWTDERAHEIMRESRFCQKLIVLEKSQHSYRSGTQHNSIQQYHDAGFRTSIFFLQNTQGAQKWPGEEVEV</sequence>
<dbReference type="GO" id="GO:0099122">
    <property type="term" value="F:RNA polymerase II C-terminal domain binding"/>
    <property type="evidence" value="ECO:0007669"/>
    <property type="project" value="InterPro"/>
</dbReference>
<dbReference type="HOGENOM" id="CLU_623257_0_0_1"/>
<name>L1JMY6_GUITC</name>
<reference evidence="4" key="3">
    <citation type="submission" date="2015-06" db="UniProtKB">
        <authorList>
            <consortium name="EnsemblProtists"/>
        </authorList>
    </citation>
    <scope>IDENTIFICATION</scope>
</reference>
<reference evidence="5" key="2">
    <citation type="submission" date="2012-11" db="EMBL/GenBank/DDBJ databases">
        <authorList>
            <person name="Kuo A."/>
            <person name="Curtis B.A."/>
            <person name="Tanifuji G."/>
            <person name="Burki F."/>
            <person name="Gruber A."/>
            <person name="Irimia M."/>
            <person name="Maruyama S."/>
            <person name="Arias M.C."/>
            <person name="Ball S.G."/>
            <person name="Gile G.H."/>
            <person name="Hirakawa Y."/>
            <person name="Hopkins J.F."/>
            <person name="Rensing S.A."/>
            <person name="Schmutz J."/>
            <person name="Symeonidi A."/>
            <person name="Elias M."/>
            <person name="Eveleigh R.J."/>
            <person name="Herman E.K."/>
            <person name="Klute M.J."/>
            <person name="Nakayama T."/>
            <person name="Obornik M."/>
            <person name="Reyes-Prieto A."/>
            <person name="Armbrust E.V."/>
            <person name="Aves S.J."/>
            <person name="Beiko R.G."/>
            <person name="Coutinho P."/>
            <person name="Dacks J.B."/>
            <person name="Durnford D.G."/>
            <person name="Fast N.M."/>
            <person name="Green B.R."/>
            <person name="Grisdale C."/>
            <person name="Hempe F."/>
            <person name="Henrissat B."/>
            <person name="Hoppner M.P."/>
            <person name="Ishida K.-I."/>
            <person name="Kim E."/>
            <person name="Koreny L."/>
            <person name="Kroth P.G."/>
            <person name="Liu Y."/>
            <person name="Malik S.-B."/>
            <person name="Maier U.G."/>
            <person name="McRose D."/>
            <person name="Mock T."/>
            <person name="Neilson J.A."/>
            <person name="Onodera N.T."/>
            <person name="Poole A.M."/>
            <person name="Pritham E.J."/>
            <person name="Richards T.A."/>
            <person name="Rocap G."/>
            <person name="Roy S.W."/>
            <person name="Sarai C."/>
            <person name="Schaack S."/>
            <person name="Shirato S."/>
            <person name="Slamovits C.H."/>
            <person name="Spencer D.F."/>
            <person name="Suzuki S."/>
            <person name="Worden A.Z."/>
            <person name="Zauner S."/>
            <person name="Barry K."/>
            <person name="Bell C."/>
            <person name="Bharti A.K."/>
            <person name="Crow J.A."/>
            <person name="Grimwood J."/>
            <person name="Kramer R."/>
            <person name="Lindquist E."/>
            <person name="Lucas S."/>
            <person name="Salamov A."/>
            <person name="McFadden G.I."/>
            <person name="Lane C.E."/>
            <person name="Keeling P.J."/>
            <person name="Gray M.W."/>
            <person name="Grigoriev I.V."/>
            <person name="Archibald J.M."/>
        </authorList>
    </citation>
    <scope>NUCLEOTIDE SEQUENCE</scope>
    <source>
        <strain evidence="5">CCMP2712</strain>
    </source>
</reference>
<protein>
    <recommendedName>
        <fullName evidence="2">WW domain-containing protein</fullName>
    </recommendedName>
</protein>
<dbReference type="OMA" id="MAFERWH"/>
<dbReference type="InterPro" id="IPR001202">
    <property type="entry name" value="WW_dom"/>
</dbReference>
<dbReference type="eggNOG" id="ENOG502QVT7">
    <property type="taxonomic scope" value="Eukaryota"/>
</dbReference>
<dbReference type="PROSITE" id="PS50020">
    <property type="entry name" value="WW_DOMAIN_2"/>
    <property type="match status" value="1"/>
</dbReference>
<dbReference type="InterPro" id="IPR039881">
    <property type="entry name" value="PCIF1-like"/>
</dbReference>
<dbReference type="EMBL" id="JH992981">
    <property type="protein sequence ID" value="EKX49644.1"/>
    <property type="molecule type" value="Genomic_DNA"/>
</dbReference>
<dbReference type="KEGG" id="gtt:GUITHDRAFT_135823"/>
<keyword evidence="5" id="KW-1185">Reference proteome</keyword>
<accession>L1JMY6</accession>
<feature type="domain" description="WW" evidence="2">
    <location>
        <begin position="47"/>
        <end position="75"/>
    </location>
</feature>
<dbReference type="PANTHER" id="PTHR21727:SF0">
    <property type="entry name" value="MRNA (2'-O-METHYLADENOSINE-N(6)-)-METHYLTRANSFERASE"/>
    <property type="match status" value="1"/>
</dbReference>
<dbReference type="RefSeq" id="XP_005836624.1">
    <property type="nucleotide sequence ID" value="XM_005836567.1"/>
</dbReference>
<proteinExistence type="predicted"/>
<dbReference type="PaxDb" id="55529-EKX49644"/>
<organism evidence="3">
    <name type="scientific">Guillardia theta (strain CCMP2712)</name>
    <name type="common">Cryptophyte</name>
    <dbReference type="NCBI Taxonomy" id="905079"/>
    <lineage>
        <taxon>Eukaryota</taxon>
        <taxon>Cryptophyceae</taxon>
        <taxon>Pyrenomonadales</taxon>
        <taxon>Geminigeraceae</taxon>
        <taxon>Guillardia</taxon>
    </lineage>
</organism>
<dbReference type="Pfam" id="PF12237">
    <property type="entry name" value="PCIF1_WW"/>
    <property type="match status" value="1"/>
</dbReference>
<dbReference type="EnsemblProtists" id="EKX49644">
    <property type="protein sequence ID" value="EKX49644"/>
    <property type="gene ID" value="GUITHDRAFT_135823"/>
</dbReference>
<dbReference type="InterPro" id="IPR022035">
    <property type="entry name" value="PCIF1_WW"/>
</dbReference>
<feature type="region of interest" description="Disordered" evidence="1">
    <location>
        <begin position="66"/>
        <end position="95"/>
    </location>
</feature>
<dbReference type="Gene3D" id="2.20.70.10">
    <property type="match status" value="1"/>
</dbReference>
<reference evidence="3 5" key="1">
    <citation type="journal article" date="2012" name="Nature">
        <title>Algal genomes reveal evolutionary mosaicism and the fate of nucleomorphs.</title>
        <authorList>
            <consortium name="DOE Joint Genome Institute"/>
            <person name="Curtis B.A."/>
            <person name="Tanifuji G."/>
            <person name="Burki F."/>
            <person name="Gruber A."/>
            <person name="Irimia M."/>
            <person name="Maruyama S."/>
            <person name="Arias M.C."/>
            <person name="Ball S.G."/>
            <person name="Gile G.H."/>
            <person name="Hirakawa Y."/>
            <person name="Hopkins J.F."/>
            <person name="Kuo A."/>
            <person name="Rensing S.A."/>
            <person name="Schmutz J."/>
            <person name="Symeonidi A."/>
            <person name="Elias M."/>
            <person name="Eveleigh R.J."/>
            <person name="Herman E.K."/>
            <person name="Klute M.J."/>
            <person name="Nakayama T."/>
            <person name="Obornik M."/>
            <person name="Reyes-Prieto A."/>
            <person name="Armbrust E.V."/>
            <person name="Aves S.J."/>
            <person name="Beiko R.G."/>
            <person name="Coutinho P."/>
            <person name="Dacks J.B."/>
            <person name="Durnford D.G."/>
            <person name="Fast N.M."/>
            <person name="Green B.R."/>
            <person name="Grisdale C.J."/>
            <person name="Hempel F."/>
            <person name="Henrissat B."/>
            <person name="Hoppner M.P."/>
            <person name="Ishida K."/>
            <person name="Kim E."/>
            <person name="Koreny L."/>
            <person name="Kroth P.G."/>
            <person name="Liu Y."/>
            <person name="Malik S.B."/>
            <person name="Maier U.G."/>
            <person name="McRose D."/>
            <person name="Mock T."/>
            <person name="Neilson J.A."/>
            <person name="Onodera N.T."/>
            <person name="Poole A.M."/>
            <person name="Pritham E.J."/>
            <person name="Richards T.A."/>
            <person name="Rocap G."/>
            <person name="Roy S.W."/>
            <person name="Sarai C."/>
            <person name="Schaack S."/>
            <person name="Shirato S."/>
            <person name="Slamovits C.H."/>
            <person name="Spencer D.F."/>
            <person name="Suzuki S."/>
            <person name="Worden A.Z."/>
            <person name="Zauner S."/>
            <person name="Barry K."/>
            <person name="Bell C."/>
            <person name="Bharti A.K."/>
            <person name="Crow J.A."/>
            <person name="Grimwood J."/>
            <person name="Kramer R."/>
            <person name="Lindquist E."/>
            <person name="Lucas S."/>
            <person name="Salamov A."/>
            <person name="McFadden G.I."/>
            <person name="Lane C.E."/>
            <person name="Keeling P.J."/>
            <person name="Gray M.W."/>
            <person name="Grigoriev I.V."/>
            <person name="Archibald J.M."/>
        </authorList>
    </citation>
    <scope>NUCLEOTIDE SEQUENCE</scope>
    <source>
        <strain evidence="3 5">CCMP2712</strain>
    </source>
</reference>
<evidence type="ECO:0000313" key="3">
    <source>
        <dbReference type="EMBL" id="EKX49644.1"/>
    </source>
</evidence>